<dbReference type="InterPro" id="IPR039353">
    <property type="entry name" value="TF_Adf1"/>
</dbReference>
<feature type="region of interest" description="Disordered" evidence="2">
    <location>
        <begin position="120"/>
        <end position="139"/>
    </location>
</feature>
<feature type="domain" description="MADF" evidence="3">
    <location>
        <begin position="6"/>
        <end position="108"/>
    </location>
</feature>
<dbReference type="GO" id="GO:0006357">
    <property type="term" value="P:regulation of transcription by RNA polymerase II"/>
    <property type="evidence" value="ECO:0007669"/>
    <property type="project" value="TreeGrafter"/>
</dbReference>
<evidence type="ECO:0000313" key="5">
    <source>
        <dbReference type="EMBL" id="JAT21825.1"/>
    </source>
</evidence>
<organism evidence="5">
    <name type="scientific">Graphocephala atropunctata</name>
    <dbReference type="NCBI Taxonomy" id="36148"/>
    <lineage>
        <taxon>Eukaryota</taxon>
        <taxon>Metazoa</taxon>
        <taxon>Ecdysozoa</taxon>
        <taxon>Arthropoda</taxon>
        <taxon>Hexapoda</taxon>
        <taxon>Insecta</taxon>
        <taxon>Pterygota</taxon>
        <taxon>Neoptera</taxon>
        <taxon>Paraneoptera</taxon>
        <taxon>Hemiptera</taxon>
        <taxon>Auchenorrhyncha</taxon>
        <taxon>Membracoidea</taxon>
        <taxon>Cicadellidae</taxon>
        <taxon>Cicadellinae</taxon>
        <taxon>Cicadellini</taxon>
        <taxon>Graphocephala</taxon>
    </lineage>
</organism>
<dbReference type="PANTHER" id="PTHR12243">
    <property type="entry name" value="MADF DOMAIN TRANSCRIPTION FACTOR"/>
    <property type="match status" value="1"/>
</dbReference>
<evidence type="ECO:0008006" key="7">
    <source>
        <dbReference type="Google" id="ProtNLM"/>
    </source>
</evidence>
<dbReference type="PANTHER" id="PTHR12243:SF67">
    <property type="entry name" value="COREPRESSOR OF PANGOLIN, ISOFORM A-RELATED"/>
    <property type="match status" value="1"/>
</dbReference>
<sequence length="268" mass="31000">MLYTEKFILEIEKRPVIYDVQSEDYGNRMLRAASWNEVGEVMYDSWGHMTQAERDATVKEMVKKWKTVRDNFVREVKMRRRSEMRGSKVKKRKYLFYDQLAFLIPYLKICDTGVSLKAEDEEEDDGAEPQAQHNYPPVRLRAAVAQRRLRGRPRKTPTIDRTFTLVPPPSRDTDRESLTPHSDGSDSDRFGNKAFLLSYLPLMDSLSPHKSLDVRVQITEVFRNAMMTTAPYHVPTAAKHFLEAEDIVGVADPGDHPSRQYDVEVTDT</sequence>
<dbReference type="EMBL" id="GEBQ01003536">
    <property type="protein sequence ID" value="JAT36441.1"/>
    <property type="molecule type" value="Transcribed_RNA"/>
</dbReference>
<comment type="subcellular location">
    <subcellularLocation>
        <location evidence="1">Nucleus</location>
    </subcellularLocation>
</comment>
<reference evidence="5" key="1">
    <citation type="submission" date="2015-11" db="EMBL/GenBank/DDBJ databases">
        <title>De novo transcriptome assembly of four potential Pierce s Disease insect vectors from Arizona vineyards.</title>
        <authorList>
            <person name="Tassone E.E."/>
        </authorList>
    </citation>
    <scope>NUCLEOTIDE SEQUENCE</scope>
</reference>
<dbReference type="InterPro" id="IPR006578">
    <property type="entry name" value="MADF-dom"/>
</dbReference>
<keyword evidence="1" id="KW-0539">Nucleus</keyword>
<feature type="region of interest" description="Disordered" evidence="2">
    <location>
        <begin position="148"/>
        <end position="186"/>
    </location>
</feature>
<dbReference type="GO" id="GO:0005667">
    <property type="term" value="C:transcription regulator complex"/>
    <property type="evidence" value="ECO:0007669"/>
    <property type="project" value="TreeGrafter"/>
</dbReference>
<evidence type="ECO:0000259" key="3">
    <source>
        <dbReference type="PROSITE" id="PS51029"/>
    </source>
</evidence>
<dbReference type="PROSITE" id="PS51029">
    <property type="entry name" value="MADF"/>
    <property type="match status" value="1"/>
</dbReference>
<accession>A0A1B6LDQ9</accession>
<feature type="compositionally biased region" description="Basic and acidic residues" evidence="2">
    <location>
        <begin position="171"/>
        <end position="186"/>
    </location>
</feature>
<evidence type="ECO:0000256" key="2">
    <source>
        <dbReference type="SAM" id="MobiDB-lite"/>
    </source>
</evidence>
<evidence type="ECO:0000259" key="4">
    <source>
        <dbReference type="PROSITE" id="PS51031"/>
    </source>
</evidence>
<dbReference type="PROSITE" id="PS51031">
    <property type="entry name" value="BESS"/>
    <property type="match status" value="1"/>
</dbReference>
<dbReference type="SMART" id="SM00595">
    <property type="entry name" value="MADF"/>
    <property type="match status" value="1"/>
</dbReference>
<dbReference type="GO" id="GO:0003677">
    <property type="term" value="F:DNA binding"/>
    <property type="evidence" value="ECO:0007669"/>
    <property type="project" value="InterPro"/>
</dbReference>
<evidence type="ECO:0000313" key="6">
    <source>
        <dbReference type="EMBL" id="JAT36441.1"/>
    </source>
</evidence>
<dbReference type="AlphaFoldDB" id="A0A1B6LDQ9"/>
<dbReference type="GO" id="GO:0005634">
    <property type="term" value="C:nucleus"/>
    <property type="evidence" value="ECO:0007669"/>
    <property type="project" value="UniProtKB-SubCell"/>
</dbReference>
<dbReference type="EMBL" id="GEBQ01018152">
    <property type="protein sequence ID" value="JAT21825.1"/>
    <property type="molecule type" value="Transcribed_RNA"/>
</dbReference>
<protein>
    <recommendedName>
        <fullName evidence="7">MADF domain-containing protein</fullName>
    </recommendedName>
</protein>
<dbReference type="Pfam" id="PF10545">
    <property type="entry name" value="MADF_DNA_bdg"/>
    <property type="match status" value="1"/>
</dbReference>
<gene>
    <name evidence="6" type="ORF">g.19956</name>
    <name evidence="5" type="ORF">g.19957</name>
</gene>
<dbReference type="InterPro" id="IPR004210">
    <property type="entry name" value="BESS_motif"/>
</dbReference>
<evidence type="ECO:0000256" key="1">
    <source>
        <dbReference type="PROSITE-ProRule" id="PRU00371"/>
    </source>
</evidence>
<feature type="domain" description="BESS" evidence="4">
    <location>
        <begin position="189"/>
        <end position="228"/>
    </location>
</feature>
<name>A0A1B6LDQ9_9HEMI</name>
<proteinExistence type="predicted"/>